<dbReference type="Proteomes" id="UP000002613">
    <property type="component" value="Chromosome"/>
</dbReference>
<dbReference type="AlphaFoldDB" id="D3RZW5"/>
<sequence length="137" mass="16177">MYFVIFKLEKDKKIRVGKLGEIDFKKGYYVYVGSAKRGLNKRVRRHMRKDKKMRWHVDYFSVEANFVDAFKVGVNECELAKLASSLMEGIKNFGCSDCKCKSHLFYSENYPEKFVNEVKLNYGKIERLDYEELRGTS</sequence>
<organism evidence="2 3">
    <name type="scientific">Ferroglobus placidus (strain DSM 10642 / AEDII12DO)</name>
    <dbReference type="NCBI Taxonomy" id="589924"/>
    <lineage>
        <taxon>Archaea</taxon>
        <taxon>Methanobacteriati</taxon>
        <taxon>Methanobacteriota</taxon>
        <taxon>Archaeoglobi</taxon>
        <taxon>Archaeoglobales</taxon>
        <taxon>Archaeoglobaceae</taxon>
        <taxon>Ferroglobus</taxon>
    </lineage>
</organism>
<reference evidence="3" key="1">
    <citation type="submission" date="2010-02" db="EMBL/GenBank/DDBJ databases">
        <title>Complete sequence of Ferroglobus placidus DSM 10642.</title>
        <authorList>
            <consortium name="US DOE Joint Genome Institute"/>
            <person name="Lucas S."/>
            <person name="Copeland A."/>
            <person name="Lapidus A."/>
            <person name="Cheng J.-F."/>
            <person name="Bruce D."/>
            <person name="Goodwin L."/>
            <person name="Pitluck S."/>
            <person name="Saunders E."/>
            <person name="Brettin T."/>
            <person name="Detter J.C."/>
            <person name="Han C."/>
            <person name="Tapia R."/>
            <person name="Larimer F."/>
            <person name="Land M."/>
            <person name="Hauser L."/>
            <person name="Kyrpides N."/>
            <person name="Ivanova N."/>
            <person name="Holmes D."/>
            <person name="Lovley D."/>
            <person name="Kyrpides N."/>
            <person name="Anderson I.J."/>
            <person name="Woyke T."/>
        </authorList>
    </citation>
    <scope>NUCLEOTIDE SEQUENCE [LARGE SCALE GENOMIC DNA]</scope>
    <source>
        <strain evidence="3">DSM 10642 / AEDII12DO</strain>
    </source>
</reference>
<dbReference type="InterPro" id="IPR000305">
    <property type="entry name" value="GIY-YIG_endonuc"/>
</dbReference>
<keyword evidence="3" id="KW-1185">Reference proteome</keyword>
<dbReference type="OrthoDB" id="17296at2157"/>
<dbReference type="InterPro" id="IPR002837">
    <property type="entry name" value="DUF123"/>
</dbReference>
<dbReference type="eggNOG" id="arCOG00463">
    <property type="taxonomic scope" value="Archaea"/>
</dbReference>
<dbReference type="STRING" id="589924.Ferp_1888"/>
<dbReference type="SMART" id="SM00465">
    <property type="entry name" value="GIYc"/>
    <property type="match status" value="1"/>
</dbReference>
<dbReference type="CDD" id="cd10441">
    <property type="entry name" value="GIY-YIG_COG1833"/>
    <property type="match status" value="1"/>
</dbReference>
<dbReference type="EMBL" id="CP001899">
    <property type="protein sequence ID" value="ADC66028.1"/>
    <property type="molecule type" value="Genomic_DNA"/>
</dbReference>
<dbReference type="Pfam" id="PF01986">
    <property type="entry name" value="DUF123"/>
    <property type="match status" value="1"/>
</dbReference>
<dbReference type="HOGENOM" id="CLU_115699_0_1_2"/>
<evidence type="ECO:0000259" key="1">
    <source>
        <dbReference type="SMART" id="SM00465"/>
    </source>
</evidence>
<protein>
    <recommendedName>
        <fullName evidence="1">GIY-YIG domain-containing protein</fullName>
    </recommendedName>
</protein>
<dbReference type="RefSeq" id="WP_012966367.1">
    <property type="nucleotide sequence ID" value="NC_013849.1"/>
</dbReference>
<name>D3RZW5_FERPA</name>
<reference evidence="2 3" key="2">
    <citation type="journal article" date="2011" name="Stand. Genomic Sci.">
        <title>Complete genome sequence of Ferroglobus placidus AEDII12DO.</title>
        <authorList>
            <person name="Anderson I."/>
            <person name="Risso C."/>
            <person name="Holmes D."/>
            <person name="Lucas S."/>
            <person name="Copeland A."/>
            <person name="Lapidus A."/>
            <person name="Cheng J.F."/>
            <person name="Bruce D."/>
            <person name="Goodwin L."/>
            <person name="Pitluck S."/>
            <person name="Saunders E."/>
            <person name="Brettin T."/>
            <person name="Detter J.C."/>
            <person name="Han C."/>
            <person name="Tapia R."/>
            <person name="Larimer F."/>
            <person name="Land M."/>
            <person name="Hauser L."/>
            <person name="Woyke T."/>
            <person name="Lovley D."/>
            <person name="Kyrpides N."/>
            <person name="Ivanova N."/>
        </authorList>
    </citation>
    <scope>NUCLEOTIDE SEQUENCE [LARGE SCALE GENOMIC DNA]</scope>
    <source>
        <strain evidence="3">DSM 10642 / AEDII12DO</strain>
    </source>
</reference>
<evidence type="ECO:0000313" key="3">
    <source>
        <dbReference type="Proteomes" id="UP000002613"/>
    </source>
</evidence>
<dbReference type="KEGG" id="fpl:Ferp_1888"/>
<evidence type="ECO:0000313" key="2">
    <source>
        <dbReference type="EMBL" id="ADC66028.1"/>
    </source>
</evidence>
<dbReference type="PANTHER" id="PTHR37460">
    <property type="entry name" value="ENDONUCLEASE III"/>
    <property type="match status" value="1"/>
</dbReference>
<proteinExistence type="predicted"/>
<accession>D3RZW5</accession>
<dbReference type="PaxDb" id="589924-Ferp_1888"/>
<dbReference type="PANTHER" id="PTHR37460:SF1">
    <property type="entry name" value="ENDONUCLEASE III"/>
    <property type="match status" value="1"/>
</dbReference>
<gene>
    <name evidence="2" type="ordered locus">Ferp_1888</name>
</gene>
<dbReference type="GeneID" id="8779418"/>
<feature type="domain" description="GIY-YIG" evidence="1">
    <location>
        <begin position="15"/>
        <end position="108"/>
    </location>
</feature>